<dbReference type="PaxDb" id="55529-EKX42330"/>
<dbReference type="RefSeq" id="XP_005829310.1">
    <property type="nucleotide sequence ID" value="XM_005829253.1"/>
</dbReference>
<dbReference type="AlphaFoldDB" id="L1J2M1"/>
<sequence>MVEGTPCGSAKDDPVASTKASPHLDPRHHHPHPTMDPKGGELGGEPGSEDVPHRMHGREPMLSSYQRRVRLNNAICRLRRRSKQVCGIYVQFKDMVGILTTSDALPSELDADDCVAIFDLSTGDRHQVPLLPRTHFLSSPKLGFTFVACSDPGPAVPPVELHRGRNAGVENGERAHVVMLEETGEKKLVETKILRLTSPTFTYHVDDADDSSLPPGTVLLNGLQVIGLHKRAFRMERKENKGFLSKLTCGPSEAEVSFM</sequence>
<reference evidence="4" key="2">
    <citation type="submission" date="2012-11" db="EMBL/GenBank/DDBJ databases">
        <authorList>
            <person name="Kuo A."/>
            <person name="Curtis B.A."/>
            <person name="Tanifuji G."/>
            <person name="Burki F."/>
            <person name="Gruber A."/>
            <person name="Irimia M."/>
            <person name="Maruyama S."/>
            <person name="Arias M.C."/>
            <person name="Ball S.G."/>
            <person name="Gile G.H."/>
            <person name="Hirakawa Y."/>
            <person name="Hopkins J.F."/>
            <person name="Rensing S.A."/>
            <person name="Schmutz J."/>
            <person name="Symeonidi A."/>
            <person name="Elias M."/>
            <person name="Eveleigh R.J."/>
            <person name="Herman E.K."/>
            <person name="Klute M.J."/>
            <person name="Nakayama T."/>
            <person name="Obornik M."/>
            <person name="Reyes-Prieto A."/>
            <person name="Armbrust E.V."/>
            <person name="Aves S.J."/>
            <person name="Beiko R.G."/>
            <person name="Coutinho P."/>
            <person name="Dacks J.B."/>
            <person name="Durnford D.G."/>
            <person name="Fast N.M."/>
            <person name="Green B.R."/>
            <person name="Grisdale C."/>
            <person name="Hempe F."/>
            <person name="Henrissat B."/>
            <person name="Hoppner M.P."/>
            <person name="Ishida K.-I."/>
            <person name="Kim E."/>
            <person name="Koreny L."/>
            <person name="Kroth P.G."/>
            <person name="Liu Y."/>
            <person name="Malik S.-B."/>
            <person name="Maier U.G."/>
            <person name="McRose D."/>
            <person name="Mock T."/>
            <person name="Neilson J.A."/>
            <person name="Onodera N.T."/>
            <person name="Poole A.M."/>
            <person name="Pritham E.J."/>
            <person name="Richards T.A."/>
            <person name="Rocap G."/>
            <person name="Roy S.W."/>
            <person name="Sarai C."/>
            <person name="Schaack S."/>
            <person name="Shirato S."/>
            <person name="Slamovits C.H."/>
            <person name="Spencer D.F."/>
            <person name="Suzuki S."/>
            <person name="Worden A.Z."/>
            <person name="Zauner S."/>
            <person name="Barry K."/>
            <person name="Bell C."/>
            <person name="Bharti A.K."/>
            <person name="Crow J.A."/>
            <person name="Grimwood J."/>
            <person name="Kramer R."/>
            <person name="Lindquist E."/>
            <person name="Lucas S."/>
            <person name="Salamov A."/>
            <person name="McFadden G.I."/>
            <person name="Lane C.E."/>
            <person name="Keeling P.J."/>
            <person name="Gray M.W."/>
            <person name="Grigoriev I.V."/>
            <person name="Archibald J.M."/>
        </authorList>
    </citation>
    <scope>NUCLEOTIDE SEQUENCE</scope>
    <source>
        <strain evidence="4">CCMP2712</strain>
    </source>
</reference>
<dbReference type="KEGG" id="gtt:GUITHDRAFT_153586"/>
<organism evidence="2">
    <name type="scientific">Guillardia theta (strain CCMP2712)</name>
    <name type="common">Cryptophyte</name>
    <dbReference type="NCBI Taxonomy" id="905079"/>
    <lineage>
        <taxon>Eukaryota</taxon>
        <taxon>Cryptophyceae</taxon>
        <taxon>Pyrenomonadales</taxon>
        <taxon>Geminigeraceae</taxon>
        <taxon>Guillardia</taxon>
    </lineage>
</organism>
<reference evidence="3" key="3">
    <citation type="submission" date="2016-03" db="UniProtKB">
        <authorList>
            <consortium name="EnsemblProtists"/>
        </authorList>
    </citation>
    <scope>IDENTIFICATION</scope>
</reference>
<name>L1J2M1_GUITC</name>
<accession>L1J2M1</accession>
<gene>
    <name evidence="2" type="ORF">GUITHDRAFT_153586</name>
</gene>
<dbReference type="Proteomes" id="UP000011087">
    <property type="component" value="Unassembled WGS sequence"/>
</dbReference>
<dbReference type="GeneID" id="17299077"/>
<keyword evidence="4" id="KW-1185">Reference proteome</keyword>
<dbReference type="EMBL" id="JH993017">
    <property type="protein sequence ID" value="EKX42330.1"/>
    <property type="molecule type" value="Genomic_DNA"/>
</dbReference>
<evidence type="ECO:0000313" key="2">
    <source>
        <dbReference type="EMBL" id="EKX42330.1"/>
    </source>
</evidence>
<dbReference type="HOGENOM" id="CLU_1076028_0_0_1"/>
<evidence type="ECO:0000256" key="1">
    <source>
        <dbReference type="SAM" id="MobiDB-lite"/>
    </source>
</evidence>
<evidence type="ECO:0000313" key="4">
    <source>
        <dbReference type="Proteomes" id="UP000011087"/>
    </source>
</evidence>
<protein>
    <submittedName>
        <fullName evidence="2 3">Uncharacterized protein</fullName>
    </submittedName>
</protein>
<evidence type="ECO:0000313" key="3">
    <source>
        <dbReference type="EnsemblProtists" id="EKX42330"/>
    </source>
</evidence>
<proteinExistence type="predicted"/>
<dbReference type="EnsemblProtists" id="EKX42330">
    <property type="protein sequence ID" value="EKX42330"/>
    <property type="gene ID" value="GUITHDRAFT_153586"/>
</dbReference>
<feature type="region of interest" description="Disordered" evidence="1">
    <location>
        <begin position="1"/>
        <end position="62"/>
    </location>
</feature>
<feature type="non-terminal residue" evidence="2">
    <location>
        <position position="1"/>
    </location>
</feature>
<feature type="compositionally biased region" description="Basic and acidic residues" evidence="1">
    <location>
        <begin position="50"/>
        <end position="59"/>
    </location>
</feature>
<reference evidence="2 4" key="1">
    <citation type="journal article" date="2012" name="Nature">
        <title>Algal genomes reveal evolutionary mosaicism and the fate of nucleomorphs.</title>
        <authorList>
            <consortium name="DOE Joint Genome Institute"/>
            <person name="Curtis B.A."/>
            <person name="Tanifuji G."/>
            <person name="Burki F."/>
            <person name="Gruber A."/>
            <person name="Irimia M."/>
            <person name="Maruyama S."/>
            <person name="Arias M.C."/>
            <person name="Ball S.G."/>
            <person name="Gile G.H."/>
            <person name="Hirakawa Y."/>
            <person name="Hopkins J.F."/>
            <person name="Kuo A."/>
            <person name="Rensing S.A."/>
            <person name="Schmutz J."/>
            <person name="Symeonidi A."/>
            <person name="Elias M."/>
            <person name="Eveleigh R.J."/>
            <person name="Herman E.K."/>
            <person name="Klute M.J."/>
            <person name="Nakayama T."/>
            <person name="Obornik M."/>
            <person name="Reyes-Prieto A."/>
            <person name="Armbrust E.V."/>
            <person name="Aves S.J."/>
            <person name="Beiko R.G."/>
            <person name="Coutinho P."/>
            <person name="Dacks J.B."/>
            <person name="Durnford D.G."/>
            <person name="Fast N.M."/>
            <person name="Green B.R."/>
            <person name="Grisdale C.J."/>
            <person name="Hempel F."/>
            <person name="Henrissat B."/>
            <person name="Hoppner M.P."/>
            <person name="Ishida K."/>
            <person name="Kim E."/>
            <person name="Koreny L."/>
            <person name="Kroth P.G."/>
            <person name="Liu Y."/>
            <person name="Malik S.B."/>
            <person name="Maier U.G."/>
            <person name="McRose D."/>
            <person name="Mock T."/>
            <person name="Neilson J.A."/>
            <person name="Onodera N.T."/>
            <person name="Poole A.M."/>
            <person name="Pritham E.J."/>
            <person name="Richards T.A."/>
            <person name="Rocap G."/>
            <person name="Roy S.W."/>
            <person name="Sarai C."/>
            <person name="Schaack S."/>
            <person name="Shirato S."/>
            <person name="Slamovits C.H."/>
            <person name="Spencer D.F."/>
            <person name="Suzuki S."/>
            <person name="Worden A.Z."/>
            <person name="Zauner S."/>
            <person name="Barry K."/>
            <person name="Bell C."/>
            <person name="Bharti A.K."/>
            <person name="Crow J.A."/>
            <person name="Grimwood J."/>
            <person name="Kramer R."/>
            <person name="Lindquist E."/>
            <person name="Lucas S."/>
            <person name="Salamov A."/>
            <person name="McFadden G.I."/>
            <person name="Lane C.E."/>
            <person name="Keeling P.J."/>
            <person name="Gray M.W."/>
            <person name="Grigoriev I.V."/>
            <person name="Archibald J.M."/>
        </authorList>
    </citation>
    <scope>NUCLEOTIDE SEQUENCE</scope>
    <source>
        <strain evidence="2 4">CCMP2712</strain>
    </source>
</reference>